<gene>
    <name evidence="2" type="ORF">NN4_67090</name>
</gene>
<sequence>MTTPPLDPALQSPTRLMLASYLSGCDTAEFQAVQEYCELTPSNLSKHATALSELGYIQIHKGYVGKRPRTWLSLTPGGHAALQSHLHALQQIAAAAAKAAADRPR</sequence>
<keyword evidence="3" id="KW-1185">Reference proteome</keyword>
<feature type="domain" description="Winged helix DNA-binding" evidence="1">
    <location>
        <begin position="15"/>
        <end position="92"/>
    </location>
</feature>
<dbReference type="Pfam" id="PF13601">
    <property type="entry name" value="HTH_34"/>
    <property type="match status" value="1"/>
</dbReference>
<dbReference type="PANTHER" id="PTHR37318:SF1">
    <property type="entry name" value="BSL7504 PROTEIN"/>
    <property type="match status" value="1"/>
</dbReference>
<dbReference type="PANTHER" id="PTHR37318">
    <property type="entry name" value="BSL7504 PROTEIN"/>
    <property type="match status" value="1"/>
</dbReference>
<name>A0A511MNL1_9NOCA</name>
<dbReference type="OrthoDB" id="4952043at2"/>
<evidence type="ECO:0000313" key="2">
    <source>
        <dbReference type="EMBL" id="GEM42190.1"/>
    </source>
</evidence>
<dbReference type="EMBL" id="BJXA01000064">
    <property type="protein sequence ID" value="GEM42190.1"/>
    <property type="molecule type" value="Genomic_DNA"/>
</dbReference>
<dbReference type="InterPro" id="IPR027395">
    <property type="entry name" value="WH_DNA-bd_dom"/>
</dbReference>
<dbReference type="InterPro" id="IPR036388">
    <property type="entry name" value="WH-like_DNA-bd_sf"/>
</dbReference>
<proteinExistence type="predicted"/>
<dbReference type="RefSeq" id="WP_147139630.1">
    <property type="nucleotide sequence ID" value="NZ_BJXA01000064.1"/>
</dbReference>
<organism evidence="2 3">
    <name type="scientific">Nocardia ninae NBRC 108245</name>
    <dbReference type="NCBI Taxonomy" id="1210091"/>
    <lineage>
        <taxon>Bacteria</taxon>
        <taxon>Bacillati</taxon>
        <taxon>Actinomycetota</taxon>
        <taxon>Actinomycetes</taxon>
        <taxon>Mycobacteriales</taxon>
        <taxon>Nocardiaceae</taxon>
        <taxon>Nocardia</taxon>
    </lineage>
</organism>
<accession>A0A511MNL1</accession>
<dbReference type="AlphaFoldDB" id="A0A511MNL1"/>
<comment type="caution">
    <text evidence="2">The sequence shown here is derived from an EMBL/GenBank/DDBJ whole genome shotgun (WGS) entry which is preliminary data.</text>
</comment>
<protein>
    <recommendedName>
        <fullName evidence="1">Winged helix DNA-binding domain-containing protein</fullName>
    </recommendedName>
</protein>
<dbReference type="InterPro" id="IPR036390">
    <property type="entry name" value="WH_DNA-bd_sf"/>
</dbReference>
<dbReference type="SUPFAM" id="SSF46785">
    <property type="entry name" value="Winged helix' DNA-binding domain"/>
    <property type="match status" value="1"/>
</dbReference>
<evidence type="ECO:0000259" key="1">
    <source>
        <dbReference type="Pfam" id="PF13601"/>
    </source>
</evidence>
<dbReference type="Proteomes" id="UP000321424">
    <property type="component" value="Unassembled WGS sequence"/>
</dbReference>
<reference evidence="2 3" key="1">
    <citation type="submission" date="2019-07" db="EMBL/GenBank/DDBJ databases">
        <title>Whole genome shotgun sequence of Nocardia ninae NBRC 108245.</title>
        <authorList>
            <person name="Hosoyama A."/>
            <person name="Uohara A."/>
            <person name="Ohji S."/>
            <person name="Ichikawa N."/>
        </authorList>
    </citation>
    <scope>NUCLEOTIDE SEQUENCE [LARGE SCALE GENOMIC DNA]</scope>
    <source>
        <strain evidence="2 3">NBRC 108245</strain>
    </source>
</reference>
<evidence type="ECO:0000313" key="3">
    <source>
        <dbReference type="Proteomes" id="UP000321424"/>
    </source>
</evidence>
<dbReference type="Gene3D" id="1.10.10.10">
    <property type="entry name" value="Winged helix-like DNA-binding domain superfamily/Winged helix DNA-binding domain"/>
    <property type="match status" value="1"/>
</dbReference>